<dbReference type="InterPro" id="IPR038721">
    <property type="entry name" value="IS701-like_DDE_dom"/>
</dbReference>
<dbReference type="Pfam" id="PF13546">
    <property type="entry name" value="DDE_5"/>
    <property type="match status" value="1"/>
</dbReference>
<name>W4L2J0_ENTF1</name>
<accession>W4L2J0</accession>
<dbReference type="HOGENOM" id="CLU_122805_0_0_7"/>
<gene>
    <name evidence="2" type="ORF">ETSY1_44355</name>
</gene>
<dbReference type="EMBL" id="AZHW01001557">
    <property type="protein sequence ID" value="ETW92278.1"/>
    <property type="molecule type" value="Genomic_DNA"/>
</dbReference>
<evidence type="ECO:0000313" key="2">
    <source>
        <dbReference type="EMBL" id="ETW92278.1"/>
    </source>
</evidence>
<keyword evidence="3" id="KW-1185">Reference proteome</keyword>
<feature type="domain" description="Transposase IS701-like DDE" evidence="1">
    <location>
        <begin position="14"/>
        <end position="134"/>
    </location>
</feature>
<evidence type="ECO:0000313" key="3">
    <source>
        <dbReference type="Proteomes" id="UP000019141"/>
    </source>
</evidence>
<protein>
    <recommendedName>
        <fullName evidence="1">Transposase IS701-like DDE domain-containing protein</fullName>
    </recommendedName>
</protein>
<proteinExistence type="predicted"/>
<organism evidence="2 3">
    <name type="scientific">Entotheonella factor</name>
    <dbReference type="NCBI Taxonomy" id="1429438"/>
    <lineage>
        <taxon>Bacteria</taxon>
        <taxon>Pseudomonadati</taxon>
        <taxon>Nitrospinota/Tectimicrobiota group</taxon>
        <taxon>Candidatus Tectimicrobiota</taxon>
        <taxon>Candidatus Entotheonellia</taxon>
        <taxon>Candidatus Entotheonellales</taxon>
        <taxon>Candidatus Entotheonellaceae</taxon>
        <taxon>Candidatus Entotheonella</taxon>
    </lineage>
</organism>
<sequence>MFLPAEIIPLFESFRPVFTEPTYQKALVLVIGTVLTKGRRTVTAALRVMGLEQEGDWSKYHHVLNRAKWDGLMLSYILLHLIVDTFVVMGAPVEITVDETLERRWGPKISKRGHWRDSLASGRKMNVSTSGLRWLVFCVVVKLPWSDLYWS</sequence>
<dbReference type="Proteomes" id="UP000019141">
    <property type="component" value="Unassembled WGS sequence"/>
</dbReference>
<evidence type="ECO:0000259" key="1">
    <source>
        <dbReference type="Pfam" id="PF13546"/>
    </source>
</evidence>
<reference evidence="2 3" key="1">
    <citation type="journal article" date="2014" name="Nature">
        <title>An environmental bacterial taxon with a large and distinct metabolic repertoire.</title>
        <authorList>
            <person name="Wilson M.C."/>
            <person name="Mori T."/>
            <person name="Ruckert C."/>
            <person name="Uria A.R."/>
            <person name="Helf M.J."/>
            <person name="Takada K."/>
            <person name="Gernert C."/>
            <person name="Steffens U.A."/>
            <person name="Heycke N."/>
            <person name="Schmitt S."/>
            <person name="Rinke C."/>
            <person name="Helfrich E.J."/>
            <person name="Brachmann A.O."/>
            <person name="Gurgui C."/>
            <person name="Wakimoto T."/>
            <person name="Kracht M."/>
            <person name="Crusemann M."/>
            <person name="Hentschel U."/>
            <person name="Abe I."/>
            <person name="Matsunaga S."/>
            <person name="Kalinowski J."/>
            <person name="Takeyama H."/>
            <person name="Piel J."/>
        </authorList>
    </citation>
    <scope>NUCLEOTIDE SEQUENCE [LARGE SCALE GENOMIC DNA]</scope>
    <source>
        <strain evidence="3">TSY1</strain>
    </source>
</reference>
<comment type="caution">
    <text evidence="2">The sequence shown here is derived from an EMBL/GenBank/DDBJ whole genome shotgun (WGS) entry which is preliminary data.</text>
</comment>
<dbReference type="AlphaFoldDB" id="W4L2J0"/>
<feature type="non-terminal residue" evidence="2">
    <location>
        <position position="151"/>
    </location>
</feature>